<dbReference type="InterPro" id="IPR052709">
    <property type="entry name" value="Transposase-MT_Hybrid"/>
</dbReference>
<evidence type="ECO:0000313" key="2">
    <source>
        <dbReference type="Proteomes" id="UP000076502"/>
    </source>
</evidence>
<dbReference type="GO" id="GO:0000014">
    <property type="term" value="F:single-stranded DNA endodeoxyribonuclease activity"/>
    <property type="evidence" value="ECO:0007669"/>
    <property type="project" value="TreeGrafter"/>
</dbReference>
<reference evidence="1 2" key="1">
    <citation type="submission" date="2015-07" db="EMBL/GenBank/DDBJ databases">
        <title>The genome of Dufourea novaeangliae.</title>
        <authorList>
            <person name="Pan H."/>
            <person name="Kapheim K."/>
        </authorList>
    </citation>
    <scope>NUCLEOTIDE SEQUENCE [LARGE SCALE GENOMIC DNA]</scope>
    <source>
        <strain evidence="1">0120121106</strain>
        <tissue evidence="1">Whole body</tissue>
    </source>
</reference>
<dbReference type="GO" id="GO:0032259">
    <property type="term" value="P:methylation"/>
    <property type="evidence" value="ECO:0007669"/>
    <property type="project" value="UniProtKB-KW"/>
</dbReference>
<proteinExistence type="predicted"/>
<dbReference type="PANTHER" id="PTHR46060:SF2">
    <property type="entry name" value="HISTONE-LYSINE N-METHYLTRANSFERASE SETMAR"/>
    <property type="match status" value="1"/>
</dbReference>
<gene>
    <name evidence="1" type="ORF">WN55_04790</name>
</gene>
<dbReference type="OrthoDB" id="6622399at2759"/>
<organism evidence="1 2">
    <name type="scientific">Dufourea novaeangliae</name>
    <name type="common">Sweat bee</name>
    <dbReference type="NCBI Taxonomy" id="178035"/>
    <lineage>
        <taxon>Eukaryota</taxon>
        <taxon>Metazoa</taxon>
        <taxon>Ecdysozoa</taxon>
        <taxon>Arthropoda</taxon>
        <taxon>Hexapoda</taxon>
        <taxon>Insecta</taxon>
        <taxon>Pterygota</taxon>
        <taxon>Neoptera</taxon>
        <taxon>Endopterygota</taxon>
        <taxon>Hymenoptera</taxon>
        <taxon>Apocrita</taxon>
        <taxon>Aculeata</taxon>
        <taxon>Apoidea</taxon>
        <taxon>Anthophila</taxon>
        <taxon>Halictidae</taxon>
        <taxon>Rophitinae</taxon>
        <taxon>Dufourea</taxon>
    </lineage>
</organism>
<dbReference type="GO" id="GO:0005634">
    <property type="term" value="C:nucleus"/>
    <property type="evidence" value="ECO:0007669"/>
    <property type="project" value="TreeGrafter"/>
</dbReference>
<dbReference type="GO" id="GO:0000793">
    <property type="term" value="C:condensed chromosome"/>
    <property type="evidence" value="ECO:0007669"/>
    <property type="project" value="TreeGrafter"/>
</dbReference>
<dbReference type="GO" id="GO:0015074">
    <property type="term" value="P:DNA integration"/>
    <property type="evidence" value="ECO:0007669"/>
    <property type="project" value="TreeGrafter"/>
</dbReference>
<dbReference type="GO" id="GO:0003697">
    <property type="term" value="F:single-stranded DNA binding"/>
    <property type="evidence" value="ECO:0007669"/>
    <property type="project" value="TreeGrafter"/>
</dbReference>
<dbReference type="Gene3D" id="3.30.420.10">
    <property type="entry name" value="Ribonuclease H-like superfamily/Ribonuclease H"/>
    <property type="match status" value="1"/>
</dbReference>
<dbReference type="GO" id="GO:0044547">
    <property type="term" value="F:DNA topoisomerase binding"/>
    <property type="evidence" value="ECO:0007669"/>
    <property type="project" value="TreeGrafter"/>
</dbReference>
<dbReference type="GO" id="GO:0042800">
    <property type="term" value="F:histone H3K4 methyltransferase activity"/>
    <property type="evidence" value="ECO:0007669"/>
    <property type="project" value="TreeGrafter"/>
</dbReference>
<dbReference type="GO" id="GO:0046975">
    <property type="term" value="F:histone H3K36 methyltransferase activity"/>
    <property type="evidence" value="ECO:0007669"/>
    <property type="project" value="TreeGrafter"/>
</dbReference>
<dbReference type="STRING" id="178035.A0A154PKV8"/>
<dbReference type="Proteomes" id="UP000076502">
    <property type="component" value="Unassembled WGS sequence"/>
</dbReference>
<dbReference type="GO" id="GO:0031297">
    <property type="term" value="P:replication fork processing"/>
    <property type="evidence" value="ECO:0007669"/>
    <property type="project" value="TreeGrafter"/>
</dbReference>
<sequence>LVNIKKVLFHHDNARPHTARKTLQKISEFNWELLPQLAYSPDIAPSDFHLFRALQNFLLGKKLNSKQDVQNELSSYFASKPESFYSNGIKKLPVKWREIVDSGGKYIID</sequence>
<dbReference type="GO" id="GO:0000729">
    <property type="term" value="P:DNA double-strand break processing"/>
    <property type="evidence" value="ECO:0007669"/>
    <property type="project" value="TreeGrafter"/>
</dbReference>
<keyword evidence="1" id="KW-0489">Methyltransferase</keyword>
<keyword evidence="2" id="KW-1185">Reference proteome</keyword>
<name>A0A154PKV8_DUFNO</name>
<dbReference type="InterPro" id="IPR036397">
    <property type="entry name" value="RNaseH_sf"/>
</dbReference>
<dbReference type="GO" id="GO:0035861">
    <property type="term" value="C:site of double-strand break"/>
    <property type="evidence" value="ECO:0007669"/>
    <property type="project" value="TreeGrafter"/>
</dbReference>
<dbReference type="PANTHER" id="PTHR46060">
    <property type="entry name" value="MARINER MOS1 TRANSPOSASE-LIKE PROTEIN"/>
    <property type="match status" value="1"/>
</dbReference>
<keyword evidence="1" id="KW-0808">Transferase</keyword>
<protein>
    <submittedName>
        <fullName evidence="1">Histone-lysine N-methyltransferase SETMAR</fullName>
    </submittedName>
</protein>
<evidence type="ECO:0000313" key="1">
    <source>
        <dbReference type="EMBL" id="KZC12511.1"/>
    </source>
</evidence>
<dbReference type="GO" id="GO:0006303">
    <property type="term" value="P:double-strand break repair via nonhomologous end joining"/>
    <property type="evidence" value="ECO:0007669"/>
    <property type="project" value="TreeGrafter"/>
</dbReference>
<feature type="non-terminal residue" evidence="1">
    <location>
        <position position="1"/>
    </location>
</feature>
<dbReference type="AlphaFoldDB" id="A0A154PKV8"/>
<dbReference type="EMBL" id="KQ434953">
    <property type="protein sequence ID" value="KZC12511.1"/>
    <property type="molecule type" value="Genomic_DNA"/>
</dbReference>
<dbReference type="GO" id="GO:0003690">
    <property type="term" value="F:double-stranded DNA binding"/>
    <property type="evidence" value="ECO:0007669"/>
    <property type="project" value="TreeGrafter"/>
</dbReference>
<dbReference type="GO" id="GO:0044774">
    <property type="term" value="P:mitotic DNA integrity checkpoint signaling"/>
    <property type="evidence" value="ECO:0007669"/>
    <property type="project" value="TreeGrafter"/>
</dbReference>
<accession>A0A154PKV8</accession>